<dbReference type="InterPro" id="IPR050555">
    <property type="entry name" value="Bact_Solute-Bind_Prot2"/>
</dbReference>
<organism evidence="5 6">
    <name type="scientific">Nonomuraea polychroma</name>
    <dbReference type="NCBI Taxonomy" id="46176"/>
    <lineage>
        <taxon>Bacteria</taxon>
        <taxon>Bacillati</taxon>
        <taxon>Actinomycetota</taxon>
        <taxon>Actinomycetes</taxon>
        <taxon>Streptosporangiales</taxon>
        <taxon>Streptosporangiaceae</taxon>
        <taxon>Nonomuraea</taxon>
    </lineage>
</organism>
<reference evidence="5 6" key="1">
    <citation type="submission" date="2019-01" db="EMBL/GenBank/DDBJ databases">
        <title>Sequencing the genomes of 1000 actinobacteria strains.</title>
        <authorList>
            <person name="Klenk H.-P."/>
        </authorList>
    </citation>
    <scope>NUCLEOTIDE SEQUENCE [LARGE SCALE GENOMIC DNA]</scope>
    <source>
        <strain evidence="5 6">DSM 43925</strain>
    </source>
</reference>
<accession>A0A438M526</accession>
<evidence type="ECO:0000256" key="2">
    <source>
        <dbReference type="ARBA" id="ARBA00007639"/>
    </source>
</evidence>
<dbReference type="RefSeq" id="WP_127933271.1">
    <property type="nucleotide sequence ID" value="NZ_SAUN01000001.1"/>
</dbReference>
<sequence length="360" mass="36088">MEGTRTRRRPLGRPNRLSLTAISLLAAATLTACASGKATSGTASQAAAAPSAAATTGGSGGGKVSIFVIGGKSDDPFWSAVKRGGDDAAKVVEAGGGKVTWLGPQNYDNLGPDAAKLILSAKSQGATAIIGADWVPEAQNDAFKTASSGGVPVFLFNAGGPEQAKNVGALSYTGSEELLAGKAGGEFFAMNGAKNVLCVNTVPGAVNTEARCKGVAQGMSTGGTSTQLPLPSSSFGNPTAVTQAIKAALLKDSTIDGLITISTQDADSAAAAIDQAGAAGKVKLGTFDMSETQLQRIKAGKQLFCIDQQPYLQGYLAVSQAYAYNAFGLRVAQDSLLTGPAIVDAGNVDAAIAGVKAGVR</sequence>
<dbReference type="OrthoDB" id="257716at2"/>
<keyword evidence="6" id="KW-1185">Reference proteome</keyword>
<dbReference type="InterPro" id="IPR028082">
    <property type="entry name" value="Peripla_BP_I"/>
</dbReference>
<dbReference type="GO" id="GO:0030246">
    <property type="term" value="F:carbohydrate binding"/>
    <property type="evidence" value="ECO:0007669"/>
    <property type="project" value="TreeGrafter"/>
</dbReference>
<evidence type="ECO:0000313" key="5">
    <source>
        <dbReference type="EMBL" id="RVX40960.1"/>
    </source>
</evidence>
<dbReference type="Proteomes" id="UP000284824">
    <property type="component" value="Unassembled WGS sequence"/>
</dbReference>
<comment type="caution">
    <text evidence="5">The sequence shown here is derived from an EMBL/GenBank/DDBJ whole genome shotgun (WGS) entry which is preliminary data.</text>
</comment>
<dbReference type="InterPro" id="IPR025997">
    <property type="entry name" value="SBP_2_dom"/>
</dbReference>
<protein>
    <submittedName>
        <fullName evidence="5">Monosaccharide ABC transporter substrate-binding protein (CUT2 family)</fullName>
    </submittedName>
</protein>
<dbReference type="AlphaFoldDB" id="A0A438M526"/>
<evidence type="ECO:0000256" key="1">
    <source>
        <dbReference type="ARBA" id="ARBA00004196"/>
    </source>
</evidence>
<dbReference type="PANTHER" id="PTHR30036">
    <property type="entry name" value="D-XYLOSE-BINDING PERIPLASMIC PROTEIN"/>
    <property type="match status" value="1"/>
</dbReference>
<feature type="signal peptide" evidence="3">
    <location>
        <begin position="1"/>
        <end position="34"/>
    </location>
</feature>
<feature type="domain" description="Periplasmic binding protein" evidence="4">
    <location>
        <begin position="67"/>
        <end position="324"/>
    </location>
</feature>
<keyword evidence="3" id="KW-0732">Signal</keyword>
<evidence type="ECO:0000313" key="6">
    <source>
        <dbReference type="Proteomes" id="UP000284824"/>
    </source>
</evidence>
<evidence type="ECO:0000256" key="3">
    <source>
        <dbReference type="SAM" id="SignalP"/>
    </source>
</evidence>
<proteinExistence type="inferred from homology"/>
<dbReference type="SUPFAM" id="SSF53822">
    <property type="entry name" value="Periplasmic binding protein-like I"/>
    <property type="match status" value="1"/>
</dbReference>
<name>A0A438M526_9ACTN</name>
<gene>
    <name evidence="5" type="ORF">EDD27_3411</name>
</gene>
<dbReference type="Gene3D" id="3.40.50.2300">
    <property type="match status" value="2"/>
</dbReference>
<dbReference type="GO" id="GO:0030288">
    <property type="term" value="C:outer membrane-bounded periplasmic space"/>
    <property type="evidence" value="ECO:0007669"/>
    <property type="project" value="TreeGrafter"/>
</dbReference>
<dbReference type="PROSITE" id="PS51257">
    <property type="entry name" value="PROKAR_LIPOPROTEIN"/>
    <property type="match status" value="1"/>
</dbReference>
<dbReference type="EMBL" id="SAUN01000001">
    <property type="protein sequence ID" value="RVX40960.1"/>
    <property type="molecule type" value="Genomic_DNA"/>
</dbReference>
<comment type="similarity">
    <text evidence="2">Belongs to the bacterial solute-binding protein 2 family.</text>
</comment>
<dbReference type="PANTHER" id="PTHR30036:SF7">
    <property type="entry name" value="ABC TRANSPORTER PERIPLASMIC-BINDING PROTEIN YPHF"/>
    <property type="match status" value="1"/>
</dbReference>
<evidence type="ECO:0000259" key="4">
    <source>
        <dbReference type="Pfam" id="PF13407"/>
    </source>
</evidence>
<feature type="chain" id="PRO_5019426629" evidence="3">
    <location>
        <begin position="35"/>
        <end position="360"/>
    </location>
</feature>
<dbReference type="Pfam" id="PF13407">
    <property type="entry name" value="Peripla_BP_4"/>
    <property type="match status" value="1"/>
</dbReference>
<comment type="subcellular location">
    <subcellularLocation>
        <location evidence="1">Cell envelope</location>
    </subcellularLocation>
</comment>